<evidence type="ECO:0000313" key="6">
    <source>
        <dbReference type="Proteomes" id="UP000694680"/>
    </source>
</evidence>
<evidence type="ECO:0000313" key="5">
    <source>
        <dbReference type="Ensembl" id="ENSGWIP00000010731.1"/>
    </source>
</evidence>
<reference evidence="5" key="1">
    <citation type="submission" date="2020-06" db="EMBL/GenBank/DDBJ databases">
        <authorList>
            <consortium name="Wellcome Sanger Institute Data Sharing"/>
        </authorList>
    </citation>
    <scope>NUCLEOTIDE SEQUENCE [LARGE SCALE GENOMIC DNA]</scope>
</reference>
<dbReference type="SUPFAM" id="SSF52151">
    <property type="entry name" value="FabD/lysophospholipase-like"/>
    <property type="match status" value="1"/>
</dbReference>
<keyword evidence="3" id="KW-0472">Membrane</keyword>
<feature type="transmembrane region" description="Helical" evidence="3">
    <location>
        <begin position="38"/>
        <end position="55"/>
    </location>
</feature>
<dbReference type="RefSeq" id="XP_028321416.1">
    <property type="nucleotide sequence ID" value="XM_028465615.1"/>
</dbReference>
<dbReference type="Pfam" id="PF01734">
    <property type="entry name" value="Patatin"/>
    <property type="match status" value="1"/>
</dbReference>
<feature type="active site" description="Proton acceptor" evidence="2">
    <location>
        <position position="163"/>
    </location>
</feature>
<gene>
    <name evidence="5" type="primary">pnpla4</name>
</gene>
<comment type="caution">
    <text evidence="2">Lacks conserved residue(s) required for the propagation of feature annotation.</text>
</comment>
<dbReference type="InterPro" id="IPR033902">
    <property type="entry name" value="PNPLA4"/>
</dbReference>
<keyword evidence="2" id="KW-0378">Hydrolase</keyword>
<keyword evidence="3" id="KW-1133">Transmembrane helix</keyword>
<feature type="short sequence motif" description="DGA/G" evidence="2">
    <location>
        <begin position="163"/>
        <end position="165"/>
    </location>
</feature>
<evidence type="ECO:0000256" key="2">
    <source>
        <dbReference type="PROSITE-ProRule" id="PRU01161"/>
    </source>
</evidence>
<dbReference type="InterPro" id="IPR016035">
    <property type="entry name" value="Acyl_Trfase/lysoPLipase"/>
</dbReference>
<dbReference type="GO" id="GO:0005811">
    <property type="term" value="C:lipid droplet"/>
    <property type="evidence" value="ECO:0007669"/>
    <property type="project" value="TreeGrafter"/>
</dbReference>
<reference evidence="5" key="3">
    <citation type="submission" date="2025-09" db="UniProtKB">
        <authorList>
            <consortium name="Ensembl"/>
        </authorList>
    </citation>
    <scope>IDENTIFICATION</scope>
</reference>
<proteinExistence type="predicted"/>
<keyword evidence="1 2" id="KW-0443">Lipid metabolism</keyword>
<dbReference type="OrthoDB" id="197155at2759"/>
<dbReference type="RefSeq" id="XP_028321424.1">
    <property type="nucleotide sequence ID" value="XM_028465623.1"/>
</dbReference>
<keyword evidence="3" id="KW-0812">Transmembrane</keyword>
<reference evidence="5" key="2">
    <citation type="submission" date="2025-08" db="UniProtKB">
        <authorList>
            <consortium name="Ensembl"/>
        </authorList>
    </citation>
    <scope>IDENTIFICATION</scope>
</reference>
<dbReference type="GO" id="GO:0005737">
    <property type="term" value="C:cytoplasm"/>
    <property type="evidence" value="ECO:0007669"/>
    <property type="project" value="TreeGrafter"/>
</dbReference>
<feature type="short sequence motif" description="GXSXG" evidence="2">
    <location>
        <begin position="41"/>
        <end position="45"/>
    </location>
</feature>
<dbReference type="Gene3D" id="3.40.1090.10">
    <property type="entry name" value="Cytosolic phospholipase A2 catalytic domain"/>
    <property type="match status" value="1"/>
</dbReference>
<dbReference type="PANTHER" id="PTHR12406:SF7">
    <property type="entry name" value="PATATIN-LIKE PHOSPHOLIPASE DOMAIN-CONTAINING PROTEIN 4"/>
    <property type="match status" value="1"/>
</dbReference>
<feature type="domain" description="PNPLA" evidence="4">
    <location>
        <begin position="6"/>
        <end position="176"/>
    </location>
</feature>
<dbReference type="CDD" id="cd07222">
    <property type="entry name" value="Pat_PNPLA4"/>
    <property type="match status" value="1"/>
</dbReference>
<dbReference type="Ensembl" id="ENSGWIT00000011944.1">
    <property type="protein sequence ID" value="ENSGWIP00000010731.1"/>
    <property type="gene ID" value="ENSGWIG00000006303.1"/>
</dbReference>
<dbReference type="GeneID" id="114474971"/>
<evidence type="ECO:0000259" key="4">
    <source>
        <dbReference type="PROSITE" id="PS51635"/>
    </source>
</evidence>
<dbReference type="GO" id="GO:0016020">
    <property type="term" value="C:membrane"/>
    <property type="evidence" value="ECO:0007669"/>
    <property type="project" value="TreeGrafter"/>
</dbReference>
<protein>
    <recommendedName>
        <fullName evidence="4">PNPLA domain-containing protein</fullName>
    </recommendedName>
</protein>
<accession>A0A8C5DRW0</accession>
<dbReference type="PROSITE" id="PS51635">
    <property type="entry name" value="PNPLA"/>
    <property type="match status" value="1"/>
</dbReference>
<dbReference type="GO" id="GO:0019433">
    <property type="term" value="P:triglyceride catabolic process"/>
    <property type="evidence" value="ECO:0007669"/>
    <property type="project" value="TreeGrafter"/>
</dbReference>
<sequence>MVVLNLSFAACGFLGVYHLGALRAFLHHGDKLLGSLRSCAGASGGALVAAVMITAPHKLENCETFTYEFAESVRKQWFGAVTPGYDFMRTLREGIEDILPSEAHTLATDRLHVSITHSSSGKNHVVSRFSSREELIKALLASCFVPVYAGLKPVEFRGQTWIDGGFTDSLPILPLGRTITVSPFAGLQDVCPIHRGRFNTQLKLANMNIMFSVENIKRLNRALFPPSTGTMQAFCEEGFSDAVRFLKREEWIN</sequence>
<evidence type="ECO:0000256" key="1">
    <source>
        <dbReference type="ARBA" id="ARBA00023098"/>
    </source>
</evidence>
<dbReference type="AlphaFoldDB" id="A0A8C5DRW0"/>
<dbReference type="GO" id="GO:0055088">
    <property type="term" value="P:lipid homeostasis"/>
    <property type="evidence" value="ECO:0007669"/>
    <property type="project" value="TreeGrafter"/>
</dbReference>
<dbReference type="InterPro" id="IPR033562">
    <property type="entry name" value="PLPL"/>
</dbReference>
<dbReference type="GO" id="GO:0004806">
    <property type="term" value="F:triacylglycerol lipase activity"/>
    <property type="evidence" value="ECO:0007669"/>
    <property type="project" value="InterPro"/>
</dbReference>
<feature type="transmembrane region" description="Helical" evidence="3">
    <location>
        <begin position="6"/>
        <end position="26"/>
    </location>
</feature>
<evidence type="ECO:0000256" key="3">
    <source>
        <dbReference type="SAM" id="Phobius"/>
    </source>
</evidence>
<dbReference type="CTD" id="8228"/>
<name>A0A8C5DRW0_GOUWI</name>
<dbReference type="PANTHER" id="PTHR12406">
    <property type="entry name" value="CALCIUM-INDEPENDENT PHOSPHOLIPASE A2 IPLA2 -RELATED"/>
    <property type="match status" value="1"/>
</dbReference>
<keyword evidence="6" id="KW-1185">Reference proteome</keyword>
<dbReference type="GO" id="GO:0050253">
    <property type="term" value="F:retinyl-palmitate esterase activity"/>
    <property type="evidence" value="ECO:0007669"/>
    <property type="project" value="InterPro"/>
</dbReference>
<dbReference type="InterPro" id="IPR002641">
    <property type="entry name" value="PNPLA_dom"/>
</dbReference>
<organism evidence="5 6">
    <name type="scientific">Gouania willdenowi</name>
    <name type="common">Blunt-snouted clingfish</name>
    <name type="synonym">Lepadogaster willdenowi</name>
    <dbReference type="NCBI Taxonomy" id="441366"/>
    <lineage>
        <taxon>Eukaryota</taxon>
        <taxon>Metazoa</taxon>
        <taxon>Chordata</taxon>
        <taxon>Craniata</taxon>
        <taxon>Vertebrata</taxon>
        <taxon>Euteleostomi</taxon>
        <taxon>Actinopterygii</taxon>
        <taxon>Neopterygii</taxon>
        <taxon>Teleostei</taxon>
        <taxon>Neoteleostei</taxon>
        <taxon>Acanthomorphata</taxon>
        <taxon>Ovalentaria</taxon>
        <taxon>Blenniimorphae</taxon>
        <taxon>Blenniiformes</taxon>
        <taxon>Gobiesocoidei</taxon>
        <taxon>Gobiesocidae</taxon>
        <taxon>Gobiesocinae</taxon>
        <taxon>Gouania</taxon>
    </lineage>
</organism>
<feature type="active site" description="Nucleophile" evidence="2">
    <location>
        <position position="43"/>
    </location>
</feature>
<keyword evidence="2" id="KW-0442">Lipid degradation</keyword>
<dbReference type="Proteomes" id="UP000694680">
    <property type="component" value="Chromosome 2"/>
</dbReference>